<dbReference type="Proteomes" id="UP001437256">
    <property type="component" value="Unassembled WGS sequence"/>
</dbReference>
<dbReference type="InterPro" id="IPR001031">
    <property type="entry name" value="Thioesterase"/>
</dbReference>
<feature type="domain" description="Thioesterase" evidence="1">
    <location>
        <begin position="44"/>
        <end position="141"/>
    </location>
</feature>
<dbReference type="EMBL" id="JBBXMP010000113">
    <property type="protein sequence ID" value="KAL0062148.1"/>
    <property type="molecule type" value="Genomic_DNA"/>
</dbReference>
<proteinExistence type="predicted"/>
<comment type="caution">
    <text evidence="2">The sequence shown here is derived from an EMBL/GenBank/DDBJ whole genome shotgun (WGS) entry which is preliminary data.</text>
</comment>
<dbReference type="Gene3D" id="3.40.50.1820">
    <property type="entry name" value="alpha/beta hydrolase"/>
    <property type="match status" value="1"/>
</dbReference>
<evidence type="ECO:0000259" key="1">
    <source>
        <dbReference type="Pfam" id="PF00975"/>
    </source>
</evidence>
<name>A0ABR2ZN49_9AGAR</name>
<accession>A0ABR2ZN49</accession>
<dbReference type="InterPro" id="IPR029058">
    <property type="entry name" value="AB_hydrolase_fold"/>
</dbReference>
<dbReference type="SUPFAM" id="SSF53474">
    <property type="entry name" value="alpha/beta-Hydrolases"/>
    <property type="match status" value="1"/>
</dbReference>
<organism evidence="2 3">
    <name type="scientific">Marasmius tenuissimus</name>
    <dbReference type="NCBI Taxonomy" id="585030"/>
    <lineage>
        <taxon>Eukaryota</taxon>
        <taxon>Fungi</taxon>
        <taxon>Dikarya</taxon>
        <taxon>Basidiomycota</taxon>
        <taxon>Agaricomycotina</taxon>
        <taxon>Agaricomycetes</taxon>
        <taxon>Agaricomycetidae</taxon>
        <taxon>Agaricales</taxon>
        <taxon>Marasmiineae</taxon>
        <taxon>Marasmiaceae</taxon>
        <taxon>Marasmius</taxon>
    </lineage>
</organism>
<evidence type="ECO:0000313" key="2">
    <source>
        <dbReference type="EMBL" id="KAL0062148.1"/>
    </source>
</evidence>
<reference evidence="2 3" key="1">
    <citation type="submission" date="2024-05" db="EMBL/GenBank/DDBJ databases">
        <title>A draft genome resource for the thread blight pathogen Marasmius tenuissimus strain MS-2.</title>
        <authorList>
            <person name="Yulfo-Soto G.E."/>
            <person name="Baruah I.K."/>
            <person name="Amoako-Attah I."/>
            <person name="Bukari Y."/>
            <person name="Meinhardt L.W."/>
            <person name="Bailey B.A."/>
            <person name="Cohen S.P."/>
        </authorList>
    </citation>
    <scope>NUCLEOTIDE SEQUENCE [LARGE SCALE GENOMIC DNA]</scope>
    <source>
        <strain evidence="2 3">MS-2</strain>
    </source>
</reference>
<dbReference type="Pfam" id="PF00975">
    <property type="entry name" value="Thioesterase"/>
    <property type="match status" value="1"/>
</dbReference>
<sequence length="320" mass="36460">MAASDFMIDPSAEDELADQEMRWPKVAPANEVIVKLKDIPGQIPLIICHGGGGTIHSFGPLQKKFHSALWAIQATPETPRNSLHAQAKFYVQKIKQEQSRGPYRLAAFSATAITVLVMAHLFQNDGDKIVQVAFIDHIPTVFFAPPMGLDIDLSSIPRHEARRQFVEKNYSFVCDILKKDGGGKVVRRHKLADGLWDAWQRKPVVQFLQHYRDFMEEFLYASYDFLEEITSRGQVRPPDPHALTEWLQQLDCPLTLFIADKGIRSCIPIQAREEWLDLGVRRGFPRAEVMTLDAGHFDILANEMVLYELQKEFYPSRSSL</sequence>
<gene>
    <name evidence="2" type="ORF">AAF712_010990</name>
</gene>
<protein>
    <recommendedName>
        <fullName evidence="1">Thioesterase domain-containing protein</fullName>
    </recommendedName>
</protein>
<keyword evidence="3" id="KW-1185">Reference proteome</keyword>
<evidence type="ECO:0000313" key="3">
    <source>
        <dbReference type="Proteomes" id="UP001437256"/>
    </source>
</evidence>